<dbReference type="InterPro" id="IPR051333">
    <property type="entry name" value="CLIP_Serine_Protease"/>
</dbReference>
<evidence type="ECO:0000259" key="2">
    <source>
        <dbReference type="PROSITE" id="PS50240"/>
    </source>
</evidence>
<feature type="region of interest" description="Disordered" evidence="1">
    <location>
        <begin position="233"/>
        <end position="259"/>
    </location>
</feature>
<evidence type="ECO:0000256" key="1">
    <source>
        <dbReference type="SAM" id="MobiDB-lite"/>
    </source>
</evidence>
<dbReference type="Proteomes" id="UP000691718">
    <property type="component" value="Unassembled WGS sequence"/>
</dbReference>
<dbReference type="PANTHER" id="PTHR24260">
    <property type="match status" value="1"/>
</dbReference>
<accession>A0A8S3Y2K6</accession>
<feature type="compositionally biased region" description="Basic and acidic residues" evidence="1">
    <location>
        <begin position="244"/>
        <end position="259"/>
    </location>
</feature>
<dbReference type="AlphaFoldDB" id="A0A8S3Y2K6"/>
<evidence type="ECO:0000313" key="4">
    <source>
        <dbReference type="Proteomes" id="UP000691718"/>
    </source>
</evidence>
<feature type="region of interest" description="Disordered" evidence="1">
    <location>
        <begin position="100"/>
        <end position="125"/>
    </location>
</feature>
<comment type="caution">
    <text evidence="3">The sequence shown here is derived from an EMBL/GenBank/DDBJ whole genome shotgun (WGS) entry which is preliminary data.</text>
</comment>
<dbReference type="GO" id="GO:0006508">
    <property type="term" value="P:proteolysis"/>
    <property type="evidence" value="ECO:0007669"/>
    <property type="project" value="InterPro"/>
</dbReference>
<gene>
    <name evidence="3" type="ORF">PAPOLLO_LOCUS23364</name>
</gene>
<dbReference type="PROSITE" id="PS50240">
    <property type="entry name" value="TRYPSIN_DOM"/>
    <property type="match status" value="1"/>
</dbReference>
<protein>
    <submittedName>
        <fullName evidence="3">(apollo) hypothetical protein</fullName>
    </submittedName>
</protein>
<feature type="compositionally biased region" description="Basic and acidic residues" evidence="1">
    <location>
        <begin position="114"/>
        <end position="125"/>
    </location>
</feature>
<evidence type="ECO:0000313" key="3">
    <source>
        <dbReference type="EMBL" id="CAG5045627.1"/>
    </source>
</evidence>
<sequence>MEFENALNSTLSKLNENNNTFLDFSNVQECNPDIAQSMLKNIKNDIELENISTQKGKLDLNDFKDVYKELSPEALYNIGTVLDNTIEDSDNVISLETNKSVNGNRASPHQKHYVGHEDKSERDNESTIDTNNVLIDTSVNNKSTDLGFPENAPFLVAIFESVSNVTAQTCGGTLLSPYWVLTAASCVNLLSYLYSKENRTKLDQSVYTIIAGATNPLIDGSAHHVTEIQLHPKSSNPATVQHNNESHWESKNKSNDRIETHPNIPSLALMKIEPAANVETLQISRNHSKDIKDVQVYGWMLVKNGTGSDTMKATSFSAEILQSDNCIGNYSSLDYDSVICSTPQNDGDTIANQGMYEYIHT</sequence>
<name>A0A8S3Y2K6_PARAO</name>
<organism evidence="3 4">
    <name type="scientific">Parnassius apollo</name>
    <name type="common">Apollo butterfly</name>
    <name type="synonym">Papilio apollo</name>
    <dbReference type="NCBI Taxonomy" id="110799"/>
    <lineage>
        <taxon>Eukaryota</taxon>
        <taxon>Metazoa</taxon>
        <taxon>Ecdysozoa</taxon>
        <taxon>Arthropoda</taxon>
        <taxon>Hexapoda</taxon>
        <taxon>Insecta</taxon>
        <taxon>Pterygota</taxon>
        <taxon>Neoptera</taxon>
        <taxon>Endopterygota</taxon>
        <taxon>Lepidoptera</taxon>
        <taxon>Glossata</taxon>
        <taxon>Ditrysia</taxon>
        <taxon>Papilionoidea</taxon>
        <taxon>Papilionidae</taxon>
        <taxon>Parnassiinae</taxon>
        <taxon>Parnassini</taxon>
        <taxon>Parnassius</taxon>
        <taxon>Parnassius</taxon>
    </lineage>
</organism>
<feature type="compositionally biased region" description="Polar residues" evidence="1">
    <location>
        <begin position="233"/>
        <end position="243"/>
    </location>
</feature>
<dbReference type="InterPro" id="IPR001254">
    <property type="entry name" value="Trypsin_dom"/>
</dbReference>
<dbReference type="PANTHER" id="PTHR24260:SF136">
    <property type="entry name" value="GH08193P-RELATED"/>
    <property type="match status" value="1"/>
</dbReference>
<dbReference type="SMART" id="SM00020">
    <property type="entry name" value="Tryp_SPc"/>
    <property type="match status" value="1"/>
</dbReference>
<dbReference type="EMBL" id="CAJQZP010001427">
    <property type="protein sequence ID" value="CAG5045627.1"/>
    <property type="molecule type" value="Genomic_DNA"/>
</dbReference>
<dbReference type="OrthoDB" id="422086at2759"/>
<proteinExistence type="predicted"/>
<dbReference type="GO" id="GO:0004252">
    <property type="term" value="F:serine-type endopeptidase activity"/>
    <property type="evidence" value="ECO:0007669"/>
    <property type="project" value="InterPro"/>
</dbReference>
<dbReference type="Pfam" id="PF00089">
    <property type="entry name" value="Trypsin"/>
    <property type="match status" value="1"/>
</dbReference>
<feature type="domain" description="Peptidase S1" evidence="2">
    <location>
        <begin position="138"/>
        <end position="354"/>
    </location>
</feature>
<reference evidence="3" key="1">
    <citation type="submission" date="2021-04" db="EMBL/GenBank/DDBJ databases">
        <authorList>
            <person name="Tunstrom K."/>
        </authorList>
    </citation>
    <scope>NUCLEOTIDE SEQUENCE</scope>
</reference>
<keyword evidence="4" id="KW-1185">Reference proteome</keyword>